<feature type="domain" description="Chlorhexidine efflux transporter" evidence="2">
    <location>
        <begin position="79"/>
        <end position="139"/>
    </location>
</feature>
<dbReference type="GeneID" id="69551091"/>
<protein>
    <submittedName>
        <fullName evidence="3">PACE efflux transporter</fullName>
    </submittedName>
</protein>
<feature type="transmembrane region" description="Helical" evidence="1">
    <location>
        <begin position="83"/>
        <end position="105"/>
    </location>
</feature>
<feature type="domain" description="Chlorhexidine efflux transporter" evidence="2">
    <location>
        <begin position="7"/>
        <end position="68"/>
    </location>
</feature>
<dbReference type="Pfam" id="PF05232">
    <property type="entry name" value="BTP"/>
    <property type="match status" value="2"/>
</dbReference>
<keyword evidence="1" id="KW-0812">Transmembrane</keyword>
<evidence type="ECO:0000313" key="4">
    <source>
        <dbReference type="Proteomes" id="UP000595481"/>
    </source>
</evidence>
<organism evidence="3 4">
    <name type="scientific">Aeromonas jandaei</name>
    <dbReference type="NCBI Taxonomy" id="650"/>
    <lineage>
        <taxon>Bacteria</taxon>
        <taxon>Pseudomonadati</taxon>
        <taxon>Pseudomonadota</taxon>
        <taxon>Gammaproteobacteria</taxon>
        <taxon>Aeromonadales</taxon>
        <taxon>Aeromonadaceae</taxon>
        <taxon>Aeromonas</taxon>
    </lineage>
</organism>
<feature type="transmembrane region" description="Helical" evidence="1">
    <location>
        <begin position="16"/>
        <end position="36"/>
    </location>
</feature>
<dbReference type="Proteomes" id="UP000595481">
    <property type="component" value="Chromosome"/>
</dbReference>
<evidence type="ECO:0000259" key="2">
    <source>
        <dbReference type="Pfam" id="PF05232"/>
    </source>
</evidence>
<evidence type="ECO:0000313" key="3">
    <source>
        <dbReference type="EMBL" id="QQB21340.1"/>
    </source>
</evidence>
<sequence length="148" mass="16787">MSSTHLRTTSDRLRYLVLYEGIGLAMVAPLISQLFGQGVAEVGSLAIFFSIVATAWTYGWNLLFDKALLTLCGRTNKRPLDRFLHAFGYEASFMMLSLPCVMFWLDLGLWEALLLDLGFVAFYLVYIILFTWAYEQIWPLPATAQQTA</sequence>
<dbReference type="NCBIfam" id="NF033664">
    <property type="entry name" value="PACE_transport"/>
    <property type="match status" value="1"/>
</dbReference>
<evidence type="ECO:0000256" key="1">
    <source>
        <dbReference type="SAM" id="Phobius"/>
    </source>
</evidence>
<name>A0A7T4ACE1_AERJA</name>
<dbReference type="InterPro" id="IPR007896">
    <property type="entry name" value="BTP_bacteria"/>
</dbReference>
<dbReference type="InterPro" id="IPR058208">
    <property type="entry name" value="PACE"/>
</dbReference>
<keyword evidence="1" id="KW-0472">Membrane</keyword>
<proteinExistence type="predicted"/>
<gene>
    <name evidence="3" type="ORF">I6H43_07385</name>
</gene>
<feature type="transmembrane region" description="Helical" evidence="1">
    <location>
        <begin position="42"/>
        <end position="63"/>
    </location>
</feature>
<accession>A0A7T4ACE1</accession>
<keyword evidence="4" id="KW-1185">Reference proteome</keyword>
<dbReference type="EMBL" id="CP066092">
    <property type="protein sequence ID" value="QQB21340.1"/>
    <property type="molecule type" value="Genomic_DNA"/>
</dbReference>
<feature type="transmembrane region" description="Helical" evidence="1">
    <location>
        <begin position="117"/>
        <end position="134"/>
    </location>
</feature>
<keyword evidence="1" id="KW-1133">Transmembrane helix</keyword>
<dbReference type="RefSeq" id="WP_052448104.1">
    <property type="nucleotide sequence ID" value="NZ_CAWMFX010000021.1"/>
</dbReference>
<reference evidence="3 4" key="1">
    <citation type="submission" date="2020-12" db="EMBL/GenBank/DDBJ databases">
        <title>FDA dAtabase for Regulatory Grade micrObial Sequences (FDA-ARGOS): Supporting development and validation of Infectious Disease Dx tests.</title>
        <authorList>
            <person name="Sproer C."/>
            <person name="Gronow S."/>
            <person name="Severitt S."/>
            <person name="Schroder I."/>
            <person name="Tallon L."/>
            <person name="Sadzewicz L."/>
            <person name="Zhao X."/>
            <person name="Boylan J."/>
            <person name="Ott S."/>
            <person name="Bowen H."/>
            <person name="Vavikolanu K."/>
            <person name="Mehta A."/>
            <person name="Aluvathingal J."/>
            <person name="Nadendla S."/>
            <person name="Lowell S."/>
            <person name="Myers T."/>
            <person name="Yan Y."/>
            <person name="Sichtig H."/>
        </authorList>
    </citation>
    <scope>NUCLEOTIDE SEQUENCE [LARGE SCALE GENOMIC DNA]</scope>
    <source>
        <strain evidence="3 4">FDAARGOS_986</strain>
    </source>
</reference>